<feature type="domain" description="PIK helical" evidence="5">
    <location>
        <begin position="559"/>
        <end position="738"/>
    </location>
</feature>
<dbReference type="GO" id="GO:0048015">
    <property type="term" value="P:phosphatidylinositol-mediated signaling"/>
    <property type="evidence" value="ECO:0007669"/>
    <property type="project" value="TreeGrafter"/>
</dbReference>
<dbReference type="PROSITE" id="PS00915">
    <property type="entry name" value="PI3_4_KINASE_1"/>
    <property type="match status" value="1"/>
</dbReference>
<dbReference type="Pfam" id="PF00454">
    <property type="entry name" value="PI3_PI4_kinase"/>
    <property type="match status" value="1"/>
</dbReference>
<dbReference type="PROSITE" id="PS00916">
    <property type="entry name" value="PI3_4_KINASE_2"/>
    <property type="match status" value="1"/>
</dbReference>
<dbReference type="PROSITE" id="PS50290">
    <property type="entry name" value="PI3_4_KINASE_3"/>
    <property type="match status" value="1"/>
</dbReference>
<reference evidence="6 7" key="1">
    <citation type="submission" date="2019-07" db="EMBL/GenBank/DDBJ databases">
        <title>Genomics analysis of Aphanomyces spp. identifies a new class of oomycete effector associated with host adaptation.</title>
        <authorList>
            <person name="Gaulin E."/>
        </authorList>
    </citation>
    <scope>NUCLEOTIDE SEQUENCE [LARGE SCALE GENOMIC DNA]</scope>
    <source>
        <strain evidence="6 7">ATCC 201684</strain>
    </source>
</reference>
<dbReference type="SUPFAM" id="SSF56112">
    <property type="entry name" value="Protein kinase-like (PK-like)"/>
    <property type="match status" value="1"/>
</dbReference>
<evidence type="ECO:0000256" key="2">
    <source>
        <dbReference type="ARBA" id="ARBA00022777"/>
    </source>
</evidence>
<dbReference type="PROSITE" id="PS51545">
    <property type="entry name" value="PIK_HELICAL"/>
    <property type="match status" value="1"/>
</dbReference>
<dbReference type="GO" id="GO:0005886">
    <property type="term" value="C:plasma membrane"/>
    <property type="evidence" value="ECO:0007669"/>
    <property type="project" value="TreeGrafter"/>
</dbReference>
<evidence type="ECO:0000313" key="7">
    <source>
        <dbReference type="Proteomes" id="UP000481153"/>
    </source>
</evidence>
<name>A0A6G0X8Y0_9STRA</name>
<dbReference type="InterPro" id="IPR042236">
    <property type="entry name" value="PI3K_accessory_sf"/>
</dbReference>
<dbReference type="Gene3D" id="1.25.40.70">
    <property type="entry name" value="Phosphatidylinositol 3-kinase, accessory domain (PIK)"/>
    <property type="match status" value="1"/>
</dbReference>
<dbReference type="PANTHER" id="PTHR10048:SF14">
    <property type="entry name" value="LD28067P"/>
    <property type="match status" value="1"/>
</dbReference>
<dbReference type="PANTHER" id="PTHR10048">
    <property type="entry name" value="PHOSPHATIDYLINOSITOL KINASE"/>
    <property type="match status" value="1"/>
</dbReference>
<dbReference type="PROSITE" id="PS50003">
    <property type="entry name" value="PH_DOMAIN"/>
    <property type="match status" value="1"/>
</dbReference>
<dbReference type="InterPro" id="IPR011993">
    <property type="entry name" value="PH-like_dom_sf"/>
</dbReference>
<keyword evidence="2" id="KW-0418">Kinase</keyword>
<dbReference type="InterPro" id="IPR016024">
    <property type="entry name" value="ARM-type_fold"/>
</dbReference>
<sequence>MWHYGAIVEQIAALHRDCTFPEMDQSEYTSEAKPLQVFTSVHVHLQALAPKTNNPIVWLSYVLLDVQTQRKHKFKLKRRYLEIRGKVLWVGKHPMMMQMWVHIDNLTAVEPSCLEPNSLLLVTPNMYILIALEDEVECARWRGLLRHGRPLGYNTKLLLKTHDHDIAPCIESMLQLDWSIAKCMDHLGLDPDEYAIHVNGTNLFWSNPSATLDEYAIPGNELQLTAIPRISPQSTASITESTNSLNVRLNQVCHIFEEILELRDGQRIVADRVQTSCLVRMELAEGSRVHCSVDSDPFLLRPSSSQQLEDVWYTLWNIPDVLTDSWRLVCTIFALDGQQPQDDDPVDESQWIKLGTTGTTLLTVNGNLLPGSLYLEILDSTADPYRGPLPLGVTHGSPYIHLECLWKDLYSSRRTSQLLHNSPTILKQGTLYEWTSIGLWSKWTARWCAVTSQGQLIMDKSHPISLENARLAIADKYTSTSRRASASGSKSTQKEYTTYAFTIEVDKQTSLILGSLTRHAREDWLHTLRMAIPTTSARMSTRKSVEMTWSFRGTTLSDDVELMEDPSVTLQWLLARMEVDPLFSLSSFQRTILWQYRHTLPKHFSILPRLLTCREWTNSTHADELKVILAGWQRPKHATEYLILLGSSLSHLSTVRSFAIDRLESLDDTTLAKVLPQLVQCIKWEPFATSRLLTWLIQRAVENLRDLGVPLFWALHVETFVPHCTQRFEIAKQAYLAASGRPMRRMLRSQLELCQELNRLTRDMQSIASSSSLDVLLRQRIAALNVQFAGRMSLPVHGRCKMVQFVTGECRVLKSPKRPIWLTIETTSHKKVSVIFKAGDDVRQDMLSLQLFGLMEQLWTSAKLPIQMQTYGCVATSPTSGVVEVVADAVTTAAIHKEGGVLGPLQEERFTRWLRTQNPAADDFSRALETFRQSCAGACVATHVLGIGDRHNDNIMMTQRGLYFHIDFGHFLGHCKYHMNFKRDKTPFVFTKEMAFTLGGVGSVVYTSFVELCGQAYNELRQHLHLLTTLLVLMLPANMAELRDMHDIYHVVDALALDLTPTQASQDFAAKIEACLGHPYKRIDNTIHNLVHLLRT</sequence>
<feature type="domain" description="PH" evidence="3">
    <location>
        <begin position="424"/>
        <end position="533"/>
    </location>
</feature>
<dbReference type="Pfam" id="PF00613">
    <property type="entry name" value="PI3Ka"/>
    <property type="match status" value="1"/>
</dbReference>
<dbReference type="AlphaFoldDB" id="A0A6G0X8Y0"/>
<organism evidence="6 7">
    <name type="scientific">Aphanomyces euteiches</name>
    <dbReference type="NCBI Taxonomy" id="100861"/>
    <lineage>
        <taxon>Eukaryota</taxon>
        <taxon>Sar</taxon>
        <taxon>Stramenopiles</taxon>
        <taxon>Oomycota</taxon>
        <taxon>Saprolegniomycetes</taxon>
        <taxon>Saprolegniales</taxon>
        <taxon>Verrucalvaceae</taxon>
        <taxon>Aphanomyces</taxon>
    </lineage>
</organism>
<dbReference type="Gene3D" id="2.30.29.30">
    <property type="entry name" value="Pleckstrin-homology domain (PH domain)/Phosphotyrosine-binding domain (PTB)"/>
    <property type="match status" value="1"/>
</dbReference>
<dbReference type="GO" id="GO:0016303">
    <property type="term" value="F:1-phosphatidylinositol-3-kinase activity"/>
    <property type="evidence" value="ECO:0007669"/>
    <property type="project" value="TreeGrafter"/>
</dbReference>
<evidence type="ECO:0000313" key="6">
    <source>
        <dbReference type="EMBL" id="KAF0736437.1"/>
    </source>
</evidence>
<evidence type="ECO:0000256" key="1">
    <source>
        <dbReference type="ARBA" id="ARBA00022679"/>
    </source>
</evidence>
<dbReference type="SUPFAM" id="SSF48371">
    <property type="entry name" value="ARM repeat"/>
    <property type="match status" value="1"/>
</dbReference>
<accession>A0A6G0X8Y0</accession>
<dbReference type="InterPro" id="IPR000403">
    <property type="entry name" value="PI3/4_kinase_cat_dom"/>
</dbReference>
<dbReference type="GO" id="GO:0016477">
    <property type="term" value="P:cell migration"/>
    <property type="evidence" value="ECO:0007669"/>
    <property type="project" value="TreeGrafter"/>
</dbReference>
<dbReference type="EMBL" id="VJMJ01000089">
    <property type="protein sequence ID" value="KAF0736437.1"/>
    <property type="molecule type" value="Genomic_DNA"/>
</dbReference>
<dbReference type="SMART" id="SM00233">
    <property type="entry name" value="PH"/>
    <property type="match status" value="2"/>
</dbReference>
<dbReference type="GO" id="GO:0005942">
    <property type="term" value="C:phosphatidylinositol 3-kinase complex"/>
    <property type="evidence" value="ECO:0007669"/>
    <property type="project" value="TreeGrafter"/>
</dbReference>
<keyword evidence="7" id="KW-1185">Reference proteome</keyword>
<dbReference type="GO" id="GO:0035005">
    <property type="term" value="F:1-phosphatidylinositol-4-phosphate 3-kinase activity"/>
    <property type="evidence" value="ECO:0007669"/>
    <property type="project" value="TreeGrafter"/>
</dbReference>
<dbReference type="InterPro" id="IPR001849">
    <property type="entry name" value="PH_domain"/>
</dbReference>
<proteinExistence type="predicted"/>
<dbReference type="SUPFAM" id="SSF50729">
    <property type="entry name" value="PH domain-like"/>
    <property type="match status" value="1"/>
</dbReference>
<dbReference type="GO" id="GO:0043491">
    <property type="term" value="P:phosphatidylinositol 3-kinase/protein kinase B signal transduction"/>
    <property type="evidence" value="ECO:0007669"/>
    <property type="project" value="TreeGrafter"/>
</dbReference>
<dbReference type="SMART" id="SM00145">
    <property type="entry name" value="PI3Ka"/>
    <property type="match status" value="1"/>
</dbReference>
<dbReference type="InterPro" id="IPR001263">
    <property type="entry name" value="PI3K_accessory_dom"/>
</dbReference>
<dbReference type="Gene3D" id="3.30.1010.10">
    <property type="entry name" value="Phosphatidylinositol 3-kinase Catalytic Subunit, Chain A, domain 4"/>
    <property type="match status" value="1"/>
</dbReference>
<dbReference type="GO" id="GO:0005737">
    <property type="term" value="C:cytoplasm"/>
    <property type="evidence" value="ECO:0007669"/>
    <property type="project" value="TreeGrafter"/>
</dbReference>
<dbReference type="Proteomes" id="UP000481153">
    <property type="component" value="Unassembled WGS sequence"/>
</dbReference>
<dbReference type="InterPro" id="IPR011009">
    <property type="entry name" value="Kinase-like_dom_sf"/>
</dbReference>
<dbReference type="VEuPathDB" id="FungiDB:AeMF1_000926"/>
<dbReference type="InterPro" id="IPR036940">
    <property type="entry name" value="PI3/4_kinase_cat_sf"/>
</dbReference>
<comment type="caution">
    <text evidence="6">The sequence shown here is derived from an EMBL/GenBank/DDBJ whole genome shotgun (WGS) entry which is preliminary data.</text>
</comment>
<dbReference type="InterPro" id="IPR018936">
    <property type="entry name" value="PI3/4_kinase_CS"/>
</dbReference>
<evidence type="ECO:0000259" key="3">
    <source>
        <dbReference type="PROSITE" id="PS50003"/>
    </source>
</evidence>
<keyword evidence="1" id="KW-0808">Transferase</keyword>
<evidence type="ECO:0000259" key="5">
    <source>
        <dbReference type="PROSITE" id="PS51545"/>
    </source>
</evidence>
<evidence type="ECO:0008006" key="8">
    <source>
        <dbReference type="Google" id="ProtNLM"/>
    </source>
</evidence>
<feature type="domain" description="PI3K/PI4K catalytic" evidence="4">
    <location>
        <begin position="806"/>
        <end position="1080"/>
    </location>
</feature>
<dbReference type="Gene3D" id="1.10.1070.11">
    <property type="entry name" value="Phosphatidylinositol 3-/4-kinase, catalytic domain"/>
    <property type="match status" value="1"/>
</dbReference>
<dbReference type="SMART" id="SM00146">
    <property type="entry name" value="PI3Kc"/>
    <property type="match status" value="1"/>
</dbReference>
<dbReference type="InterPro" id="IPR015433">
    <property type="entry name" value="PI3/4_kinase"/>
</dbReference>
<protein>
    <recommendedName>
        <fullName evidence="8">PI3K/PI4K catalytic domain-containing protein</fullName>
    </recommendedName>
</protein>
<gene>
    <name evidence="6" type="ORF">Ae201684_007454</name>
</gene>
<evidence type="ECO:0000259" key="4">
    <source>
        <dbReference type="PROSITE" id="PS50290"/>
    </source>
</evidence>